<feature type="region of interest" description="Disordered" evidence="2">
    <location>
        <begin position="964"/>
        <end position="1066"/>
    </location>
</feature>
<feature type="compositionally biased region" description="Low complexity" evidence="2">
    <location>
        <begin position="821"/>
        <end position="832"/>
    </location>
</feature>
<accession>A0AAE0BJB1</accession>
<protein>
    <submittedName>
        <fullName evidence="3">Uncharacterized protein</fullName>
    </submittedName>
</protein>
<dbReference type="AlphaFoldDB" id="A0AAE0BJB1"/>
<dbReference type="PANTHER" id="PTHR23159:SF31">
    <property type="entry name" value="CENTROSOME-ASSOCIATED PROTEIN CEP250 ISOFORM X1"/>
    <property type="match status" value="1"/>
</dbReference>
<keyword evidence="4" id="KW-1185">Reference proteome</keyword>
<feature type="compositionally biased region" description="Gly residues" evidence="2">
    <location>
        <begin position="360"/>
        <end position="369"/>
    </location>
</feature>
<feature type="compositionally biased region" description="Basic residues" evidence="2">
    <location>
        <begin position="435"/>
        <end position="444"/>
    </location>
</feature>
<evidence type="ECO:0000313" key="3">
    <source>
        <dbReference type="EMBL" id="KAK3237015.1"/>
    </source>
</evidence>
<feature type="compositionally biased region" description="Polar residues" evidence="2">
    <location>
        <begin position="856"/>
        <end position="867"/>
    </location>
</feature>
<feature type="coiled-coil region" evidence="1">
    <location>
        <begin position="612"/>
        <end position="667"/>
    </location>
</feature>
<sequence length="1088" mass="115191">MNDLNVCQLLNDIPTSSNEGNKHEQSESTAGAFPSIKALRSKFLHNEIRLMGKSDSGETNAHATSKGASRSAKSGNSVMKDIMRDLDLDALGSVSAGFGVPDAPFTHIYSIPEKAFPSESAPFFNENLQSDGGRITDPFLEAIAADDIFGEHSWFYENSAFCQPCAQGPGGSYFAEGLGVPAQAWSSMPSTVHQVPVSTNSAGLQAFGLPSGALPPSAPAFSAVTSGPEFSLPVQQSSESSRGPHPPRPAAVAPATSMHPCGDRGIPAPAASSSGVEVESSELASESASDGRQQQGAQPDAAGSGLGGDREKAVGDREKAVSNREKAVGDREKAADAPMVRQLAESKGKRRRQRRPARPGCGGAGEGLGGPCVGCVQQRTERQSLESKLHSQELRLAGYMHAIKAQQAQDYQRVEALNQLAAQLKTRDSMLKRLRDAHHKKPKASKGAGAARPGASAAHVVPCAVSQNASSKTSASSTSGADDTGEEGSGGVGKSAKNELANLRCQLAEMTGQHAAVVGQLREIRKREGRLQELNASLTQRVQSASRERDAAIKGGEEAQRSAKEATVALEAVRRETKVAIAKTHQLAAEEEEARVLGGKQSAKISKQKKELLEMRRSMRRDSEERQQLKAELISSRKIGGHAEAERQRLAAQLTQLKQAMVELSHRQFTLVQRNAELEQRNRQLEEGSGPPMSPDGGVSVAAVPQQGHPSYPRYAPAYPTGDASHAAQYAAGVGESSELGAAEVSSSNHSSDDLSWRAQPPTAGPTGGNAPPSPYSMSFGSPPPGAGDRTAEPEDCSVDTSASEGSGRHVVENSAGQDGAPQPSSSASTPQGRSRSSVAFAVTQRSHPIPEDEPQQPSTRLGSAMNSREVEDADAPRPPSQLPARNSNGAVLTSVSSVTTQASPWTPFTPAQHPDDGAPLMCAARVQSDDAMVYVSVMPNAEIIAVVGYPAWVHIEMRKRWWPAPEGRPPVAKWGEVRDRPASDSSPPRARDAPRRGPQAPRGAQAESTSDGATSMELPPRYPPRGVNARPRDSGSIRASSPALPSERPKADDPPQDLTALSNDHLQERYRMLKMAYFHACSKQPGE</sequence>
<gene>
    <name evidence="3" type="ORF">CYMTET_52875</name>
</gene>
<keyword evidence="1" id="KW-0175">Coiled coil</keyword>
<feature type="compositionally biased region" description="Basic and acidic residues" evidence="2">
    <location>
        <begin position="308"/>
        <end position="335"/>
    </location>
</feature>
<organism evidence="3 4">
    <name type="scientific">Cymbomonas tetramitiformis</name>
    <dbReference type="NCBI Taxonomy" id="36881"/>
    <lineage>
        <taxon>Eukaryota</taxon>
        <taxon>Viridiplantae</taxon>
        <taxon>Chlorophyta</taxon>
        <taxon>Pyramimonadophyceae</taxon>
        <taxon>Pyramimonadales</taxon>
        <taxon>Pyramimonadaceae</taxon>
        <taxon>Cymbomonas</taxon>
    </lineage>
</organism>
<feature type="compositionally biased region" description="Low complexity" evidence="2">
    <location>
        <begin position="469"/>
        <end position="482"/>
    </location>
</feature>
<feature type="compositionally biased region" description="Polar residues" evidence="2">
    <location>
        <begin position="884"/>
        <end position="907"/>
    </location>
</feature>
<reference evidence="3 4" key="1">
    <citation type="journal article" date="2015" name="Genome Biol. Evol.">
        <title>Comparative Genomics of a Bacterivorous Green Alga Reveals Evolutionary Causalities and Consequences of Phago-Mixotrophic Mode of Nutrition.</title>
        <authorList>
            <person name="Burns J.A."/>
            <person name="Paasch A."/>
            <person name="Narechania A."/>
            <person name="Kim E."/>
        </authorList>
    </citation>
    <scope>NUCLEOTIDE SEQUENCE [LARGE SCALE GENOMIC DNA]</scope>
    <source>
        <strain evidence="3 4">PLY_AMNH</strain>
    </source>
</reference>
<comment type="caution">
    <text evidence="3">The sequence shown here is derived from an EMBL/GenBank/DDBJ whole genome shotgun (WGS) entry which is preliminary data.</text>
</comment>
<proteinExistence type="predicted"/>
<feature type="compositionally biased region" description="Low complexity" evidence="2">
    <location>
        <begin position="270"/>
        <end position="288"/>
    </location>
</feature>
<feature type="region of interest" description="Disordered" evidence="2">
    <location>
        <begin position="739"/>
        <end position="913"/>
    </location>
</feature>
<feature type="region of interest" description="Disordered" evidence="2">
    <location>
        <begin position="684"/>
        <end position="720"/>
    </location>
</feature>
<feature type="region of interest" description="Disordered" evidence="2">
    <location>
        <begin position="10"/>
        <end position="32"/>
    </location>
</feature>
<feature type="region of interest" description="Disordered" evidence="2">
    <location>
        <begin position="53"/>
        <end position="76"/>
    </location>
</feature>
<feature type="compositionally biased region" description="Low complexity" evidence="2">
    <location>
        <begin position="445"/>
        <end position="459"/>
    </location>
</feature>
<evidence type="ECO:0000256" key="1">
    <source>
        <dbReference type="SAM" id="Coils"/>
    </source>
</evidence>
<feature type="region of interest" description="Disordered" evidence="2">
    <location>
        <begin position="225"/>
        <end position="369"/>
    </location>
</feature>
<feature type="region of interest" description="Disordered" evidence="2">
    <location>
        <begin position="435"/>
        <end position="495"/>
    </location>
</feature>
<evidence type="ECO:0000313" key="4">
    <source>
        <dbReference type="Proteomes" id="UP001190700"/>
    </source>
</evidence>
<name>A0AAE0BJB1_9CHLO</name>
<dbReference type="Proteomes" id="UP001190700">
    <property type="component" value="Unassembled WGS sequence"/>
</dbReference>
<evidence type="ECO:0000256" key="2">
    <source>
        <dbReference type="SAM" id="MobiDB-lite"/>
    </source>
</evidence>
<feature type="compositionally biased region" description="Low complexity" evidence="2">
    <location>
        <begin position="997"/>
        <end position="1007"/>
    </location>
</feature>
<dbReference type="EMBL" id="LGRX02034727">
    <property type="protein sequence ID" value="KAK3237015.1"/>
    <property type="molecule type" value="Genomic_DNA"/>
</dbReference>
<dbReference type="PANTHER" id="PTHR23159">
    <property type="entry name" value="CENTROSOMAL PROTEIN 2"/>
    <property type="match status" value="1"/>
</dbReference>
<feature type="compositionally biased region" description="Polar residues" evidence="2">
    <location>
        <begin position="57"/>
        <end position="76"/>
    </location>
</feature>
<feature type="compositionally biased region" description="Basic residues" evidence="2">
    <location>
        <begin position="348"/>
        <end position="357"/>
    </location>
</feature>